<evidence type="ECO:0000313" key="2">
    <source>
        <dbReference type="Proteomes" id="UP000277580"/>
    </source>
</evidence>
<gene>
    <name evidence="1" type="ORF">P167DRAFT_533540</name>
</gene>
<keyword evidence="2" id="KW-1185">Reference proteome</keyword>
<dbReference type="AlphaFoldDB" id="A0A3N4LAB6"/>
<dbReference type="Proteomes" id="UP000277580">
    <property type="component" value="Unassembled WGS sequence"/>
</dbReference>
<accession>A0A3N4LAB6</accession>
<reference evidence="1 2" key="1">
    <citation type="journal article" date="2018" name="Nat. Ecol. Evol.">
        <title>Pezizomycetes genomes reveal the molecular basis of ectomycorrhizal truffle lifestyle.</title>
        <authorList>
            <person name="Murat C."/>
            <person name="Payen T."/>
            <person name="Noel B."/>
            <person name="Kuo A."/>
            <person name="Morin E."/>
            <person name="Chen J."/>
            <person name="Kohler A."/>
            <person name="Krizsan K."/>
            <person name="Balestrini R."/>
            <person name="Da Silva C."/>
            <person name="Montanini B."/>
            <person name="Hainaut M."/>
            <person name="Levati E."/>
            <person name="Barry K.W."/>
            <person name="Belfiori B."/>
            <person name="Cichocki N."/>
            <person name="Clum A."/>
            <person name="Dockter R.B."/>
            <person name="Fauchery L."/>
            <person name="Guy J."/>
            <person name="Iotti M."/>
            <person name="Le Tacon F."/>
            <person name="Lindquist E.A."/>
            <person name="Lipzen A."/>
            <person name="Malagnac F."/>
            <person name="Mello A."/>
            <person name="Molinier V."/>
            <person name="Miyauchi S."/>
            <person name="Poulain J."/>
            <person name="Riccioni C."/>
            <person name="Rubini A."/>
            <person name="Sitrit Y."/>
            <person name="Splivallo R."/>
            <person name="Traeger S."/>
            <person name="Wang M."/>
            <person name="Zifcakova L."/>
            <person name="Wipf D."/>
            <person name="Zambonelli A."/>
            <person name="Paolocci F."/>
            <person name="Nowrousian M."/>
            <person name="Ottonello S."/>
            <person name="Baldrian P."/>
            <person name="Spatafora J.W."/>
            <person name="Henrissat B."/>
            <person name="Nagy L.G."/>
            <person name="Aury J.M."/>
            <person name="Wincker P."/>
            <person name="Grigoriev I.V."/>
            <person name="Bonfante P."/>
            <person name="Martin F.M."/>
        </authorList>
    </citation>
    <scope>NUCLEOTIDE SEQUENCE [LARGE SCALE GENOMIC DNA]</scope>
    <source>
        <strain evidence="1 2">CCBAS932</strain>
    </source>
</reference>
<dbReference type="EMBL" id="ML119115">
    <property type="protein sequence ID" value="RPB14955.1"/>
    <property type="molecule type" value="Genomic_DNA"/>
</dbReference>
<organism evidence="1 2">
    <name type="scientific">Morchella conica CCBAS932</name>
    <dbReference type="NCBI Taxonomy" id="1392247"/>
    <lineage>
        <taxon>Eukaryota</taxon>
        <taxon>Fungi</taxon>
        <taxon>Dikarya</taxon>
        <taxon>Ascomycota</taxon>
        <taxon>Pezizomycotina</taxon>
        <taxon>Pezizomycetes</taxon>
        <taxon>Pezizales</taxon>
        <taxon>Morchellaceae</taxon>
        <taxon>Morchella</taxon>
    </lineage>
</organism>
<sequence length="93" mass="10615">MENLATLYLVDNRGNTKGRGMICPLEHIDTYEKLASTLTLLFPEDAARAGDLKFQVMTNDRLVIHQQFWDEVAAVCTPKVFYCDFNEPEKISC</sequence>
<proteinExistence type="predicted"/>
<dbReference type="InParanoid" id="A0A3N4LAB6"/>
<name>A0A3N4LAB6_9PEZI</name>
<evidence type="ECO:0000313" key="1">
    <source>
        <dbReference type="EMBL" id="RPB14955.1"/>
    </source>
</evidence>
<protein>
    <submittedName>
        <fullName evidence="1">Uncharacterized protein</fullName>
    </submittedName>
</protein>